<proteinExistence type="predicted"/>
<dbReference type="InterPro" id="IPR026961">
    <property type="entry name" value="PGG_dom"/>
</dbReference>
<dbReference type="Pfam" id="PF13962">
    <property type="entry name" value="PGG"/>
    <property type="match status" value="1"/>
</dbReference>
<keyword evidence="2" id="KW-0812">Transmembrane</keyword>
<accession>A0ABU6ZPB5</accession>
<organism evidence="4 5">
    <name type="scientific">Stylosanthes scabra</name>
    <dbReference type="NCBI Taxonomy" id="79078"/>
    <lineage>
        <taxon>Eukaryota</taxon>
        <taxon>Viridiplantae</taxon>
        <taxon>Streptophyta</taxon>
        <taxon>Embryophyta</taxon>
        <taxon>Tracheophyta</taxon>
        <taxon>Spermatophyta</taxon>
        <taxon>Magnoliopsida</taxon>
        <taxon>eudicotyledons</taxon>
        <taxon>Gunneridae</taxon>
        <taxon>Pentapetalae</taxon>
        <taxon>rosids</taxon>
        <taxon>fabids</taxon>
        <taxon>Fabales</taxon>
        <taxon>Fabaceae</taxon>
        <taxon>Papilionoideae</taxon>
        <taxon>50 kb inversion clade</taxon>
        <taxon>dalbergioids sensu lato</taxon>
        <taxon>Dalbergieae</taxon>
        <taxon>Pterocarpus clade</taxon>
        <taxon>Stylosanthes</taxon>
    </lineage>
</organism>
<evidence type="ECO:0000256" key="2">
    <source>
        <dbReference type="SAM" id="Phobius"/>
    </source>
</evidence>
<name>A0ABU6ZPB5_9FABA</name>
<evidence type="ECO:0000259" key="3">
    <source>
        <dbReference type="Pfam" id="PF13962"/>
    </source>
</evidence>
<feature type="transmembrane region" description="Helical" evidence="2">
    <location>
        <begin position="82"/>
        <end position="104"/>
    </location>
</feature>
<feature type="transmembrane region" description="Helical" evidence="2">
    <location>
        <begin position="116"/>
        <end position="139"/>
    </location>
</feature>
<comment type="caution">
    <text evidence="4">The sequence shown here is derived from an EMBL/GenBank/DDBJ whole genome shotgun (WGS) entry which is preliminary data.</text>
</comment>
<feature type="transmembrane region" description="Helical" evidence="2">
    <location>
        <begin position="21"/>
        <end position="41"/>
    </location>
</feature>
<dbReference type="PANTHER" id="PTHR24177">
    <property type="entry name" value="CASKIN"/>
    <property type="match status" value="1"/>
</dbReference>
<gene>
    <name evidence="4" type="ORF">PIB30_077831</name>
</gene>
<evidence type="ECO:0000256" key="1">
    <source>
        <dbReference type="SAM" id="MobiDB-lite"/>
    </source>
</evidence>
<keyword evidence="5" id="KW-1185">Reference proteome</keyword>
<evidence type="ECO:0000313" key="5">
    <source>
        <dbReference type="Proteomes" id="UP001341840"/>
    </source>
</evidence>
<protein>
    <recommendedName>
        <fullName evidence="3">PGG domain-containing protein</fullName>
    </recommendedName>
</protein>
<feature type="transmembrane region" description="Helical" evidence="2">
    <location>
        <begin position="151"/>
        <end position="169"/>
    </location>
</feature>
<dbReference type="Proteomes" id="UP001341840">
    <property type="component" value="Unassembled WGS sequence"/>
</dbReference>
<feature type="domain" description="PGG" evidence="3">
    <location>
        <begin position="15"/>
        <end position="132"/>
    </location>
</feature>
<keyword evidence="2" id="KW-0472">Membrane</keyword>
<feature type="region of interest" description="Disordered" evidence="1">
    <location>
        <begin position="182"/>
        <end position="202"/>
    </location>
</feature>
<sequence length="202" mass="21965">MASPKWKSSEGQIIKEWMKNYRGYLGMVATVIATMALQNGLNPPGGVVQNGNDGSILCPTPMGHGQACPGQSVFAVVDPVGYIWFMLANIISFLLSLIACLLIISGKPLSSRYDTPILMILTSLSLSLLLLSLGLGLRVLNPHTSQTIGEIAVYGSLVTVLIVFIRLFLALIQKTQEEDEVVAKKEDRPNHHGQGHDYPSYE</sequence>
<evidence type="ECO:0000313" key="4">
    <source>
        <dbReference type="EMBL" id="MED6223815.1"/>
    </source>
</evidence>
<dbReference type="EMBL" id="JASCZI010272918">
    <property type="protein sequence ID" value="MED6223815.1"/>
    <property type="molecule type" value="Genomic_DNA"/>
</dbReference>
<reference evidence="4 5" key="1">
    <citation type="journal article" date="2023" name="Plants (Basel)">
        <title>Bridging the Gap: Combining Genomics and Transcriptomics Approaches to Understand Stylosanthes scabra, an Orphan Legume from the Brazilian Caatinga.</title>
        <authorList>
            <person name="Ferreira-Neto J.R.C."/>
            <person name="da Silva M.D."/>
            <person name="Binneck E."/>
            <person name="de Melo N.F."/>
            <person name="da Silva R.H."/>
            <person name="de Melo A.L.T.M."/>
            <person name="Pandolfi V."/>
            <person name="Bustamante F.O."/>
            <person name="Brasileiro-Vidal A.C."/>
            <person name="Benko-Iseppon A.M."/>
        </authorList>
    </citation>
    <scope>NUCLEOTIDE SEQUENCE [LARGE SCALE GENOMIC DNA]</scope>
    <source>
        <tissue evidence="4">Leaves</tissue>
    </source>
</reference>
<dbReference type="PANTHER" id="PTHR24177:SF423">
    <property type="entry name" value="PGG DOMAIN-CONTAINING PROTEIN-RELATED"/>
    <property type="match status" value="1"/>
</dbReference>
<keyword evidence="2" id="KW-1133">Transmembrane helix</keyword>